<name>A0A064CD57_9MYCO</name>
<comment type="caution">
    <text evidence="1">The sequence shown here is derived from an EMBL/GenBank/DDBJ whole genome shotgun (WGS) entry which is preliminary data.</text>
</comment>
<dbReference type="AlphaFoldDB" id="A0A064CD57"/>
<keyword evidence="2" id="KW-1185">Reference proteome</keyword>
<evidence type="ECO:0000313" key="2">
    <source>
        <dbReference type="Proteomes" id="UP000022835"/>
    </source>
</evidence>
<accession>A0A064CD57</accession>
<dbReference type="eggNOG" id="ENOG5032DPZ">
    <property type="taxonomic scope" value="Bacteria"/>
</dbReference>
<proteinExistence type="predicted"/>
<gene>
    <name evidence="1" type="ORF">Y900_031055</name>
</gene>
<protein>
    <submittedName>
        <fullName evidence="1">Uncharacterized protein</fullName>
    </submittedName>
</protein>
<reference evidence="1" key="1">
    <citation type="submission" date="2014-05" db="EMBL/GenBank/DDBJ databases">
        <title>Genome sequence of Mycobacterium aromaticivorans strain JS19b1T (= DSM 45407T).</title>
        <authorList>
            <person name="Kwak Y."/>
            <person name="Park G.-S."/>
            <person name="Li Q.X."/>
            <person name="Lee S.-E."/>
            <person name="Shin J.-H."/>
        </authorList>
    </citation>
    <scope>NUCLEOTIDE SEQUENCE [LARGE SCALE GENOMIC DNA]</scope>
    <source>
        <strain evidence="1">JS19b1</strain>
    </source>
</reference>
<organism evidence="1 2">
    <name type="scientific">Mycolicibacterium aromaticivorans JS19b1 = JCM 16368</name>
    <dbReference type="NCBI Taxonomy" id="1440774"/>
    <lineage>
        <taxon>Bacteria</taxon>
        <taxon>Bacillati</taxon>
        <taxon>Actinomycetota</taxon>
        <taxon>Actinomycetes</taxon>
        <taxon>Mycobacteriales</taxon>
        <taxon>Mycobacteriaceae</taxon>
        <taxon>Mycolicibacterium</taxon>
    </lineage>
</organism>
<dbReference type="EMBL" id="JALN02000006">
    <property type="protein sequence ID" value="KDE96658.1"/>
    <property type="molecule type" value="Genomic_DNA"/>
</dbReference>
<evidence type="ECO:0000313" key="1">
    <source>
        <dbReference type="EMBL" id="KDE96658.1"/>
    </source>
</evidence>
<sequence length="161" mass="18011">MVYQREIFINPAVTRQWVSIKVFAVPAEVDDQAALAAMIADVRYRDSYAGTGDTDMVDKHGPYWLAAITPQTFTVATPAAVETVIRTWSGYYTPWPAADRDAMDREVYPRIQHATVIYQLPDIRAKAQHDWGEVVGSDGFHEYVMIDRAAGELALMVASDD</sequence>
<dbReference type="Proteomes" id="UP000022835">
    <property type="component" value="Unassembled WGS sequence"/>
</dbReference>